<organism evidence="4 5">
    <name type="scientific">Allofrancisella guangzhouensis</name>
    <dbReference type="NCBI Taxonomy" id="594679"/>
    <lineage>
        <taxon>Bacteria</taxon>
        <taxon>Pseudomonadati</taxon>
        <taxon>Pseudomonadota</taxon>
        <taxon>Gammaproteobacteria</taxon>
        <taxon>Thiotrichales</taxon>
        <taxon>Francisellaceae</taxon>
        <taxon>Allofrancisella</taxon>
    </lineage>
</organism>
<dbReference type="InterPro" id="IPR043130">
    <property type="entry name" value="CDP-OH_PTrfase_TM_dom"/>
</dbReference>
<dbReference type="HOGENOM" id="CLU_080384_2_0_6"/>
<keyword evidence="3" id="KW-1133">Transmembrane helix</keyword>
<dbReference type="GO" id="GO:0016780">
    <property type="term" value="F:phosphotransferase activity, for other substituted phosphate groups"/>
    <property type="evidence" value="ECO:0007669"/>
    <property type="project" value="InterPro"/>
</dbReference>
<feature type="transmembrane region" description="Helical" evidence="3">
    <location>
        <begin position="154"/>
        <end position="180"/>
    </location>
</feature>
<dbReference type="GO" id="GO:0008654">
    <property type="term" value="P:phospholipid biosynthetic process"/>
    <property type="evidence" value="ECO:0007669"/>
    <property type="project" value="InterPro"/>
</dbReference>
<comment type="similarity">
    <text evidence="2">Belongs to the CDP-alcohol phosphatidyltransferase class-I family.</text>
</comment>
<dbReference type="PROSITE" id="PS00379">
    <property type="entry name" value="CDP_ALCOHOL_P_TRANSF"/>
    <property type="match status" value="1"/>
</dbReference>
<keyword evidence="3" id="KW-0472">Membrane</keyword>
<gene>
    <name evidence="4" type="ORF">SD28_02685</name>
</gene>
<evidence type="ECO:0000256" key="2">
    <source>
        <dbReference type="RuleBase" id="RU003750"/>
    </source>
</evidence>
<dbReference type="Gene3D" id="1.20.120.1760">
    <property type="match status" value="1"/>
</dbReference>
<reference evidence="4 5" key="1">
    <citation type="submission" date="2014-12" db="EMBL/GenBank/DDBJ databases">
        <title>Complete genome sequence of Francisella guanzhouensis strain 08HL01032 isolated from air-conditioning system in China.</title>
        <authorList>
            <person name="Svensson D."/>
            <person name="Ohrman C."/>
            <person name="Backman S."/>
            <person name="Karlsson E."/>
            <person name="Nilsson E."/>
            <person name="Bystrom M."/>
            <person name="Larkeryd A."/>
            <person name="Stenberg P."/>
            <person name="Scholtz H.C."/>
            <person name="Forsman M."/>
            <person name="Sjodin A."/>
        </authorList>
    </citation>
    <scope>NUCLEOTIDE SEQUENCE [LARGE SCALE GENOMIC DNA]</scope>
    <source>
        <strain evidence="4 5">08HL01032</strain>
    </source>
</reference>
<feature type="transmembrane region" description="Helical" evidence="3">
    <location>
        <begin position="110"/>
        <end position="133"/>
    </location>
</feature>
<dbReference type="InterPro" id="IPR000462">
    <property type="entry name" value="CDP-OH_P_trans"/>
</dbReference>
<name>A0A0A8E915_9GAMM</name>
<protein>
    <submittedName>
        <fullName evidence="4">CDP-alcohol phosphatidyltransferase</fullName>
    </submittedName>
</protein>
<dbReference type="Proteomes" id="UP000031104">
    <property type="component" value="Chromosome"/>
</dbReference>
<dbReference type="AlphaFoldDB" id="A0A0A8E915"/>
<dbReference type="GO" id="GO:0016020">
    <property type="term" value="C:membrane"/>
    <property type="evidence" value="ECO:0007669"/>
    <property type="project" value="InterPro"/>
</dbReference>
<feature type="transmembrane region" description="Helical" evidence="3">
    <location>
        <begin position="35"/>
        <end position="60"/>
    </location>
</feature>
<keyword evidence="1 2" id="KW-0808">Transferase</keyword>
<dbReference type="KEGG" id="fgu:SD28_02685"/>
<evidence type="ECO:0000313" key="4">
    <source>
        <dbReference type="EMBL" id="AJC48631.1"/>
    </source>
</evidence>
<proteinExistence type="inferred from homology"/>
<keyword evidence="3" id="KW-0812">Transmembrane</keyword>
<evidence type="ECO:0000256" key="3">
    <source>
        <dbReference type="SAM" id="Phobius"/>
    </source>
</evidence>
<dbReference type="OrthoDB" id="9790577at2"/>
<dbReference type="Pfam" id="PF01066">
    <property type="entry name" value="CDP-OH_P_transf"/>
    <property type="match status" value="1"/>
</dbReference>
<evidence type="ECO:0000313" key="5">
    <source>
        <dbReference type="Proteomes" id="UP000031104"/>
    </source>
</evidence>
<dbReference type="STRING" id="594679.SD28_02685"/>
<keyword evidence="5" id="KW-1185">Reference proteome</keyword>
<dbReference type="RefSeq" id="WP_039123853.1">
    <property type="nucleotide sequence ID" value="NZ_CP010427.1"/>
</dbReference>
<accession>A0A0A8E915</accession>
<sequence>MIEQTIRPWFQKHLINTIAAIISTSDVSANTITTLSFITGAISALLILWMPWLAVIFLLLSGYLDVLDGTIARMQNTSSAFGTMLDILSDRFVESFIIIALFIAQPQIAWVGLFMMMSIVACVSSFLLVGIFSQQESHKSFYYSPGLMERAETFIFFIIMILLPSTVLWLGILFTILVLWTTFYRVGEFYFYTKR</sequence>
<dbReference type="InterPro" id="IPR048254">
    <property type="entry name" value="CDP_ALCOHOL_P_TRANSF_CS"/>
</dbReference>
<dbReference type="EMBL" id="CP010427">
    <property type="protein sequence ID" value="AJC48631.1"/>
    <property type="molecule type" value="Genomic_DNA"/>
</dbReference>
<evidence type="ECO:0000256" key="1">
    <source>
        <dbReference type="ARBA" id="ARBA00022679"/>
    </source>
</evidence>